<dbReference type="SMART" id="SM01126">
    <property type="entry name" value="DDE_Tnp_IS1595"/>
    <property type="match status" value="1"/>
</dbReference>
<dbReference type="EMBL" id="CARXXK010000001">
    <property type="protein sequence ID" value="CAI6350982.1"/>
    <property type="molecule type" value="Genomic_DNA"/>
</dbReference>
<feature type="domain" description="ISXO2-like transposase" evidence="2">
    <location>
        <begin position="7"/>
        <end position="148"/>
    </location>
</feature>
<dbReference type="InterPro" id="IPR024445">
    <property type="entry name" value="Tnp_ISXO2-like"/>
</dbReference>
<dbReference type="PANTHER" id="PTHR47163:SF2">
    <property type="entry name" value="SI:DKEY-17M8.2"/>
    <property type="match status" value="1"/>
</dbReference>
<dbReference type="AlphaFoldDB" id="A0AAV0W5E8"/>
<protein>
    <recommendedName>
        <fullName evidence="2">ISXO2-like transposase domain-containing protein</fullName>
    </recommendedName>
</protein>
<reference evidence="4 5" key="1">
    <citation type="submission" date="2023-01" db="EMBL/GenBank/DDBJ databases">
        <authorList>
            <person name="Whitehead M."/>
        </authorList>
    </citation>
    <scope>NUCLEOTIDE SEQUENCE [LARGE SCALE GENOMIC DNA]</scope>
</reference>
<comment type="caution">
    <text evidence="4">The sequence shown here is derived from an EMBL/GenBank/DDBJ whole genome shotgun (WGS) entry which is preliminary data.</text>
</comment>
<dbReference type="InterPro" id="IPR053164">
    <property type="entry name" value="IS1016-like_transposase"/>
</dbReference>
<organism evidence="4 5">
    <name type="scientific">Macrosiphum euphorbiae</name>
    <name type="common">potato aphid</name>
    <dbReference type="NCBI Taxonomy" id="13131"/>
    <lineage>
        <taxon>Eukaryota</taxon>
        <taxon>Metazoa</taxon>
        <taxon>Ecdysozoa</taxon>
        <taxon>Arthropoda</taxon>
        <taxon>Hexapoda</taxon>
        <taxon>Insecta</taxon>
        <taxon>Pterygota</taxon>
        <taxon>Neoptera</taxon>
        <taxon>Paraneoptera</taxon>
        <taxon>Hemiptera</taxon>
        <taxon>Sternorrhyncha</taxon>
        <taxon>Aphidomorpha</taxon>
        <taxon>Aphidoidea</taxon>
        <taxon>Aphididae</taxon>
        <taxon>Macrosiphini</taxon>
        <taxon>Macrosiphum</taxon>
    </lineage>
</organism>
<accession>A0AAV0W5E8</accession>
<gene>
    <name evidence="3" type="ORF">MEUPH1_LOCUS2405</name>
    <name evidence="4" type="ORF">MEUPH1_LOCUS7378</name>
</gene>
<dbReference type="Proteomes" id="UP001160148">
    <property type="component" value="Unassembled WGS sequence"/>
</dbReference>
<keyword evidence="5" id="KW-1185">Reference proteome</keyword>
<feature type="region of interest" description="Disordered" evidence="1">
    <location>
        <begin position="179"/>
        <end position="210"/>
    </location>
</feature>
<feature type="compositionally biased region" description="Acidic residues" evidence="1">
    <location>
        <begin position="182"/>
        <end position="202"/>
    </location>
</feature>
<evidence type="ECO:0000313" key="5">
    <source>
        <dbReference type="Proteomes" id="UP001160148"/>
    </source>
</evidence>
<name>A0AAV0W5E8_9HEMI</name>
<proteinExistence type="predicted"/>
<dbReference type="PANTHER" id="PTHR47163">
    <property type="entry name" value="DDE_TNP_IS1595 DOMAIN-CONTAINING PROTEIN"/>
    <property type="match status" value="1"/>
</dbReference>
<dbReference type="EMBL" id="CARXXK010000001">
    <property type="protein sequence ID" value="CAI6345380.1"/>
    <property type="molecule type" value="Genomic_DNA"/>
</dbReference>
<dbReference type="Pfam" id="PF12762">
    <property type="entry name" value="DDE_Tnp_IS1595"/>
    <property type="match status" value="1"/>
</dbReference>
<evidence type="ECO:0000259" key="2">
    <source>
        <dbReference type="SMART" id="SM01126"/>
    </source>
</evidence>
<evidence type="ECO:0000313" key="4">
    <source>
        <dbReference type="EMBL" id="CAI6350982.1"/>
    </source>
</evidence>
<evidence type="ECO:0000256" key="1">
    <source>
        <dbReference type="SAM" id="MobiDB-lite"/>
    </source>
</evidence>
<sequence length="210" mass="24092">MVVRKVKLGGCGRTVEIDESKFGRRKHHRGHRVEGQWVFGGYERETGNCFMIPVENRTAETLLAIIKDWIKPGTTIISDCWRAYNTLNNEGYQHLTVNHSLHFKDPETGVHSNTIESSWRHSKASMSNYCRKKAFYAGYLAKFMFTKHCRSHNLDPTAEFFKHAGILYDANNKDNMIFNDGDYGDDDDDSDDDDDGNDDGEKDVDNNDDK</sequence>
<evidence type="ECO:0000313" key="3">
    <source>
        <dbReference type="EMBL" id="CAI6345380.1"/>
    </source>
</evidence>
<dbReference type="NCBIfam" id="NF033547">
    <property type="entry name" value="transpos_IS1595"/>
    <property type="match status" value="1"/>
</dbReference>